<gene>
    <name evidence="2" type="ORF">Anapl_11549</name>
</gene>
<dbReference type="AlphaFoldDB" id="R0LBY1"/>
<reference evidence="3" key="1">
    <citation type="journal article" date="2013" name="Nat. Genet.">
        <title>The duck genome and transcriptome provide insight into an avian influenza virus reservoir species.</title>
        <authorList>
            <person name="Huang Y."/>
            <person name="Li Y."/>
            <person name="Burt D.W."/>
            <person name="Chen H."/>
            <person name="Zhang Y."/>
            <person name="Qian W."/>
            <person name="Kim H."/>
            <person name="Gan S."/>
            <person name="Zhao Y."/>
            <person name="Li J."/>
            <person name="Yi K."/>
            <person name="Feng H."/>
            <person name="Zhu P."/>
            <person name="Li B."/>
            <person name="Liu Q."/>
            <person name="Fairley S."/>
            <person name="Magor K.E."/>
            <person name="Du Z."/>
            <person name="Hu X."/>
            <person name="Goodman L."/>
            <person name="Tafer H."/>
            <person name="Vignal A."/>
            <person name="Lee T."/>
            <person name="Kim K.W."/>
            <person name="Sheng Z."/>
            <person name="An Y."/>
            <person name="Searle S."/>
            <person name="Herrero J."/>
            <person name="Groenen M.A."/>
            <person name="Crooijmans R.P."/>
            <person name="Faraut T."/>
            <person name="Cai Q."/>
            <person name="Webster R.G."/>
            <person name="Aldridge J.R."/>
            <person name="Warren W.C."/>
            <person name="Bartschat S."/>
            <person name="Kehr S."/>
            <person name="Marz M."/>
            <person name="Stadler P.F."/>
            <person name="Smith J."/>
            <person name="Kraus R.H."/>
            <person name="Zhao Y."/>
            <person name="Ren L."/>
            <person name="Fei J."/>
            <person name="Morisson M."/>
            <person name="Kaiser P."/>
            <person name="Griffin D.K."/>
            <person name="Rao M."/>
            <person name="Pitel F."/>
            <person name="Wang J."/>
            <person name="Li N."/>
        </authorList>
    </citation>
    <scope>NUCLEOTIDE SEQUENCE [LARGE SCALE GENOMIC DNA]</scope>
</reference>
<name>R0LBY1_ANAPL</name>
<feature type="compositionally biased region" description="Basic and acidic residues" evidence="1">
    <location>
        <begin position="160"/>
        <end position="170"/>
    </location>
</feature>
<dbReference type="EMBL" id="KB743400">
    <property type="protein sequence ID" value="EOA98969.1"/>
    <property type="molecule type" value="Genomic_DNA"/>
</dbReference>
<evidence type="ECO:0000256" key="1">
    <source>
        <dbReference type="SAM" id="MobiDB-lite"/>
    </source>
</evidence>
<evidence type="ECO:0000313" key="2">
    <source>
        <dbReference type="EMBL" id="EOA98969.1"/>
    </source>
</evidence>
<evidence type="ECO:0000313" key="3">
    <source>
        <dbReference type="Proteomes" id="UP000296049"/>
    </source>
</evidence>
<feature type="region of interest" description="Disordered" evidence="1">
    <location>
        <begin position="160"/>
        <end position="180"/>
    </location>
</feature>
<keyword evidence="3" id="KW-1185">Reference proteome</keyword>
<dbReference type="Proteomes" id="UP000296049">
    <property type="component" value="Unassembled WGS sequence"/>
</dbReference>
<protein>
    <submittedName>
        <fullName evidence="2">Uncharacterized protein</fullName>
    </submittedName>
</protein>
<accession>R0LBY1</accession>
<feature type="region of interest" description="Disordered" evidence="1">
    <location>
        <begin position="540"/>
        <end position="559"/>
    </location>
</feature>
<organism evidence="2 3">
    <name type="scientific">Anas platyrhynchos</name>
    <name type="common">Mallard</name>
    <name type="synonym">Anas boschas</name>
    <dbReference type="NCBI Taxonomy" id="8839"/>
    <lineage>
        <taxon>Eukaryota</taxon>
        <taxon>Metazoa</taxon>
        <taxon>Chordata</taxon>
        <taxon>Craniata</taxon>
        <taxon>Vertebrata</taxon>
        <taxon>Euteleostomi</taxon>
        <taxon>Archelosauria</taxon>
        <taxon>Archosauria</taxon>
        <taxon>Dinosauria</taxon>
        <taxon>Saurischia</taxon>
        <taxon>Theropoda</taxon>
        <taxon>Coelurosauria</taxon>
        <taxon>Aves</taxon>
        <taxon>Neognathae</taxon>
        <taxon>Galloanserae</taxon>
        <taxon>Anseriformes</taxon>
        <taxon>Anatidae</taxon>
        <taxon>Anatinae</taxon>
        <taxon>Anas</taxon>
    </lineage>
</organism>
<sequence length="559" mass="60629">MLIFLGRAPCPVDPAPSGSSFRTLHQRALEYGVRCEVAAVKPGSVCGTREDQAQPWLCIHAVQVTKRHADTFQGCVGQRGILIQRVLGSVHGLVHKPREDLVWVQCSWIAMSLLSWRDLGQKSDATYLHLPTRQKPGLHLFARGRAVSFYPLVRHQHSLRMERDRSKSSHGEPSPTLPQKLGHLLKGKRALASGNATSPTDFLQERFPTLPPKKQFNLCQATASGKSGQADVMCQPLLKRGASEAGRQTIPPLPECHGSRRSLYCRKMVAPRAVTNVTPCTEPSLRPSYVQVTRQQDCCGKALDPNHVGCRGLQRYAKRGQICRQNSSLDQLSSLAGVGEQAMKEGLFFLEPRSAPGRVQNISVATLRLGKSGNGDPFLKSQGCLQAALQQRPCRAHSSPVATLSHLPATQTPRFSLEVWGWVGAPISQRCERRRNQADTHGYVGSSYVLEGQGEGKAGFSPQPSGEDDVVYGSWDGGESRGGQAMALTVPGADRIFRVKLPSFLEPLLGLCVFGSGALPPWPSLGRTDNLPLQTVSLGLHDPGIGSPEDAKRGVGSPS</sequence>
<proteinExistence type="predicted"/>